<dbReference type="GO" id="GO:0005829">
    <property type="term" value="C:cytosol"/>
    <property type="evidence" value="ECO:0007669"/>
    <property type="project" value="GOC"/>
</dbReference>
<dbReference type="GO" id="GO:0006897">
    <property type="term" value="P:endocytosis"/>
    <property type="evidence" value="ECO:0007669"/>
    <property type="project" value="TreeGrafter"/>
</dbReference>
<dbReference type="PANTHER" id="PTHR21663:SF1">
    <property type="entry name" value="HEAT REPEAT-CONTAINING PROTEIN 5A"/>
    <property type="match status" value="1"/>
</dbReference>
<name>A0A401PZY6_SCYTO</name>
<gene>
    <name evidence="1" type="ORF">scyTo_0020699</name>
</gene>
<organism evidence="1 2">
    <name type="scientific">Scyliorhinus torazame</name>
    <name type="common">Cloudy catshark</name>
    <name type="synonym">Catulus torazame</name>
    <dbReference type="NCBI Taxonomy" id="75743"/>
    <lineage>
        <taxon>Eukaryota</taxon>
        <taxon>Metazoa</taxon>
        <taxon>Chordata</taxon>
        <taxon>Craniata</taxon>
        <taxon>Vertebrata</taxon>
        <taxon>Chondrichthyes</taxon>
        <taxon>Elasmobranchii</taxon>
        <taxon>Galeomorphii</taxon>
        <taxon>Galeoidea</taxon>
        <taxon>Carcharhiniformes</taxon>
        <taxon>Scyliorhinidae</taxon>
        <taxon>Scyliorhinus</taxon>
    </lineage>
</organism>
<dbReference type="Pfam" id="PF25468">
    <property type="entry name" value="HEAT_HEATR5A"/>
    <property type="match status" value="1"/>
</dbReference>
<dbReference type="PANTHER" id="PTHR21663">
    <property type="entry name" value="HYPOTHETICAL HEAT DOMAIN-CONTAINING"/>
    <property type="match status" value="1"/>
</dbReference>
<sequence>VYIVTVERQKLCAPKEKQFLKLETSANDDSQDTITSADGLFNLVQSELGTLNKLWLAALQDHALLTLPPEYADQLPAEGGAFYTSETMEGARPHYYNSWVPILHATALWLNSTGFIVIDPDEGSSRLSRPVTPTMLGHEFTSANVVASPEDVNTDRFHLILGISIEFLCSPRPDAPMESIVACLHALQSLLDVVWPRYKIGSSQELGVELLNVLHRLILTRESPFIQLAVVEVVEQIIRAAQEHVKEKRRSAEGRHSLEYI</sequence>
<dbReference type="InterPro" id="IPR040108">
    <property type="entry name" value="Laa1/Sip1/HEATR5"/>
</dbReference>
<feature type="non-terminal residue" evidence="1">
    <location>
        <position position="1"/>
    </location>
</feature>
<dbReference type="EMBL" id="BFAA01017126">
    <property type="protein sequence ID" value="GCB78695.1"/>
    <property type="molecule type" value="Genomic_DNA"/>
</dbReference>
<reference evidence="1 2" key="1">
    <citation type="journal article" date="2018" name="Nat. Ecol. Evol.">
        <title>Shark genomes provide insights into elasmobranch evolution and the origin of vertebrates.</title>
        <authorList>
            <person name="Hara Y"/>
            <person name="Yamaguchi K"/>
            <person name="Onimaru K"/>
            <person name="Kadota M"/>
            <person name="Koyanagi M"/>
            <person name="Keeley SD"/>
            <person name="Tatsumi K"/>
            <person name="Tanaka K"/>
            <person name="Motone F"/>
            <person name="Kageyama Y"/>
            <person name="Nozu R"/>
            <person name="Adachi N"/>
            <person name="Nishimura O"/>
            <person name="Nakagawa R"/>
            <person name="Tanegashima C"/>
            <person name="Kiyatake I"/>
            <person name="Matsumoto R"/>
            <person name="Murakumo K"/>
            <person name="Nishida K"/>
            <person name="Terakita A"/>
            <person name="Kuratani S"/>
            <person name="Sato K"/>
            <person name="Hyodo S Kuraku.S."/>
        </authorList>
    </citation>
    <scope>NUCLEOTIDE SEQUENCE [LARGE SCALE GENOMIC DNA]</scope>
</reference>
<comment type="caution">
    <text evidence="1">The sequence shown here is derived from an EMBL/GenBank/DDBJ whole genome shotgun (WGS) entry which is preliminary data.</text>
</comment>
<proteinExistence type="predicted"/>
<dbReference type="GO" id="GO:0008104">
    <property type="term" value="P:intracellular protein localization"/>
    <property type="evidence" value="ECO:0007669"/>
    <property type="project" value="TreeGrafter"/>
</dbReference>
<dbReference type="STRING" id="75743.A0A401PZY6"/>
<dbReference type="OMA" id="MENITTC"/>
<dbReference type="GO" id="GO:0005794">
    <property type="term" value="C:Golgi apparatus"/>
    <property type="evidence" value="ECO:0007669"/>
    <property type="project" value="TreeGrafter"/>
</dbReference>
<protein>
    <submittedName>
        <fullName evidence="1">Uncharacterized protein</fullName>
    </submittedName>
</protein>
<accession>A0A401PZY6</accession>
<dbReference type="GO" id="GO:0030139">
    <property type="term" value="C:endocytic vesicle"/>
    <property type="evidence" value="ECO:0007669"/>
    <property type="project" value="TreeGrafter"/>
</dbReference>
<dbReference type="OrthoDB" id="192608at2759"/>
<dbReference type="Proteomes" id="UP000288216">
    <property type="component" value="Unassembled WGS sequence"/>
</dbReference>
<dbReference type="AlphaFoldDB" id="A0A401PZY6"/>
<keyword evidence="2" id="KW-1185">Reference proteome</keyword>
<dbReference type="GO" id="GO:0042147">
    <property type="term" value="P:retrograde transport, endosome to Golgi"/>
    <property type="evidence" value="ECO:0007669"/>
    <property type="project" value="TreeGrafter"/>
</dbReference>
<evidence type="ECO:0000313" key="1">
    <source>
        <dbReference type="EMBL" id="GCB78695.1"/>
    </source>
</evidence>
<dbReference type="GO" id="GO:0016020">
    <property type="term" value="C:membrane"/>
    <property type="evidence" value="ECO:0007669"/>
    <property type="project" value="TreeGrafter"/>
</dbReference>
<evidence type="ECO:0000313" key="2">
    <source>
        <dbReference type="Proteomes" id="UP000288216"/>
    </source>
</evidence>